<feature type="region of interest" description="Disordered" evidence="2">
    <location>
        <begin position="168"/>
        <end position="187"/>
    </location>
</feature>
<gene>
    <name evidence="4" type="ORF">M8330_17395</name>
</gene>
<evidence type="ECO:0000256" key="2">
    <source>
        <dbReference type="SAM" id="MobiDB-lite"/>
    </source>
</evidence>
<dbReference type="InterPro" id="IPR023631">
    <property type="entry name" value="Amidase_dom"/>
</dbReference>
<dbReference type="InterPro" id="IPR020556">
    <property type="entry name" value="Amidase_CS"/>
</dbReference>
<sequence>MTLAPPDAGRRGTAAPPPLRPRPDTVVGPHDGPAGWPAARVATAVREGVVTATSVLEAHLARTALHDPVLHAFVHLDVERARAQARDVDDAVARGVDPGPLAGVVFAVKDNVDVAGEVTACGSLAHPGRPAVRDAVAVARLRAAGAVLLGRTTMDELAMGASTVTAATGPAHNPWDPQRSPGGSSGGSAVAVAAGLVSFALGTDTGGSVREPAAQCGIVGLAPTPGLVSAAGVVPYARGFDRVGPLTRDAATATLVLSVLAGHGDDEHRADVEQRLGLGSPVLDGLRLGVVRELGELPNSAGVRERVAALLARAEEAGAELVPVSVPQAREALEAYLVVTSVLVAPVVAPWVATGRAGAHVVRRHRDGRTLAAGSPTLERARLVRRRLRLALERALEDVDLLVSPTMPTTAPLLSALATPGGAEGITDPALAPYTDCWTVVANMAGLPALSLPAGHSHEDGLPVGAMLTGRRGGDALLLAAAEALAETD</sequence>
<protein>
    <submittedName>
        <fullName evidence="4">Amidase</fullName>
    </submittedName>
</protein>
<dbReference type="PANTHER" id="PTHR11895">
    <property type="entry name" value="TRANSAMIDASE"/>
    <property type="match status" value="1"/>
</dbReference>
<dbReference type="Gene3D" id="3.90.1300.10">
    <property type="entry name" value="Amidase signature (AS) domain"/>
    <property type="match status" value="1"/>
</dbReference>
<organism evidence="4 5">
    <name type="scientific">Nocardioides bruguierae</name>
    <dbReference type="NCBI Taxonomy" id="2945102"/>
    <lineage>
        <taxon>Bacteria</taxon>
        <taxon>Bacillati</taxon>
        <taxon>Actinomycetota</taxon>
        <taxon>Actinomycetes</taxon>
        <taxon>Propionibacteriales</taxon>
        <taxon>Nocardioidaceae</taxon>
        <taxon>Nocardioides</taxon>
    </lineage>
</organism>
<proteinExistence type="inferred from homology"/>
<dbReference type="SUPFAM" id="SSF75304">
    <property type="entry name" value="Amidase signature (AS) enzymes"/>
    <property type="match status" value="1"/>
</dbReference>
<feature type="domain" description="Amidase" evidence="3">
    <location>
        <begin position="55"/>
        <end position="479"/>
    </location>
</feature>
<keyword evidence="5" id="KW-1185">Reference proteome</keyword>
<accession>A0A9X2DAB8</accession>
<dbReference type="EMBL" id="JAMOIL010000028">
    <property type="protein sequence ID" value="MCM0622070.1"/>
    <property type="molecule type" value="Genomic_DNA"/>
</dbReference>
<dbReference type="InterPro" id="IPR036928">
    <property type="entry name" value="AS_sf"/>
</dbReference>
<dbReference type="PROSITE" id="PS00571">
    <property type="entry name" value="AMIDASES"/>
    <property type="match status" value="1"/>
</dbReference>
<dbReference type="AlphaFoldDB" id="A0A9X2DAB8"/>
<evidence type="ECO:0000313" key="4">
    <source>
        <dbReference type="EMBL" id="MCM0622070.1"/>
    </source>
</evidence>
<dbReference type="GO" id="GO:0003824">
    <property type="term" value="F:catalytic activity"/>
    <property type="evidence" value="ECO:0007669"/>
    <property type="project" value="InterPro"/>
</dbReference>
<feature type="region of interest" description="Disordered" evidence="2">
    <location>
        <begin position="1"/>
        <end position="35"/>
    </location>
</feature>
<comment type="caution">
    <text evidence="4">The sequence shown here is derived from an EMBL/GenBank/DDBJ whole genome shotgun (WGS) entry which is preliminary data.</text>
</comment>
<reference evidence="4" key="1">
    <citation type="submission" date="2022-05" db="EMBL/GenBank/DDBJ databases">
        <authorList>
            <person name="Tuo L."/>
        </authorList>
    </citation>
    <scope>NUCLEOTIDE SEQUENCE</scope>
    <source>
        <strain evidence="4">BSK12Z-4</strain>
    </source>
</reference>
<dbReference type="PANTHER" id="PTHR11895:SF7">
    <property type="entry name" value="GLUTAMYL-TRNA(GLN) AMIDOTRANSFERASE SUBUNIT A, MITOCHONDRIAL"/>
    <property type="match status" value="1"/>
</dbReference>
<dbReference type="RefSeq" id="WP_250828361.1">
    <property type="nucleotide sequence ID" value="NZ_JAMOIL010000028.1"/>
</dbReference>
<comment type="similarity">
    <text evidence="1">Belongs to the amidase family.</text>
</comment>
<evidence type="ECO:0000259" key="3">
    <source>
        <dbReference type="Pfam" id="PF01425"/>
    </source>
</evidence>
<name>A0A9X2DAB8_9ACTN</name>
<dbReference type="InterPro" id="IPR000120">
    <property type="entry name" value="Amidase"/>
</dbReference>
<evidence type="ECO:0000313" key="5">
    <source>
        <dbReference type="Proteomes" id="UP001139485"/>
    </source>
</evidence>
<dbReference type="Proteomes" id="UP001139485">
    <property type="component" value="Unassembled WGS sequence"/>
</dbReference>
<dbReference type="Pfam" id="PF01425">
    <property type="entry name" value="Amidase"/>
    <property type="match status" value="1"/>
</dbReference>
<evidence type="ECO:0000256" key="1">
    <source>
        <dbReference type="ARBA" id="ARBA00009199"/>
    </source>
</evidence>